<name>Z9JLI6_9GAMM</name>
<dbReference type="PATRIC" id="fig|1444770.3.peg.1083"/>
<sequence length="73" mass="7948">MNIPLKLPFSNRAFSEITRPQLRIGGAAAVPISRYEVWVGLALFEHGISLILVLHVVIDGMHWLAAGGKQEAA</sequence>
<comment type="caution">
    <text evidence="1">The sequence shown here is derived from an EMBL/GenBank/DDBJ whole genome shotgun (WGS) entry which is preliminary data.</text>
</comment>
<evidence type="ECO:0000313" key="1">
    <source>
        <dbReference type="EMBL" id="EWS78617.1"/>
    </source>
</evidence>
<dbReference type="STRING" id="1444770.AF72_04495"/>
<organism evidence="1 2">
    <name type="scientific">Xylella taiwanensis</name>
    <dbReference type="NCBI Taxonomy" id="1444770"/>
    <lineage>
        <taxon>Bacteria</taxon>
        <taxon>Pseudomonadati</taxon>
        <taxon>Pseudomonadota</taxon>
        <taxon>Gammaproteobacteria</taxon>
        <taxon>Lysobacterales</taxon>
        <taxon>Lysobacteraceae</taxon>
        <taxon>Xylella</taxon>
    </lineage>
</organism>
<evidence type="ECO:0000313" key="2">
    <source>
        <dbReference type="Proteomes" id="UP000020406"/>
    </source>
</evidence>
<dbReference type="Proteomes" id="UP000020406">
    <property type="component" value="Unassembled WGS sequence"/>
</dbReference>
<gene>
    <name evidence="1" type="ORF">AF72_04495</name>
</gene>
<proteinExistence type="predicted"/>
<dbReference type="AlphaFoldDB" id="Z9JLI6"/>
<reference evidence="1 2" key="1">
    <citation type="journal article" date="2014" name="Genome Announc.">
        <title>Draft Genome Sequence of Xylella fastidiosa Pear Leaf Scorch Strain in Taiwan.</title>
        <authorList>
            <person name="Su C.C."/>
            <person name="Deng W.L."/>
            <person name="Jan F.J."/>
            <person name="Chang C.J."/>
            <person name="Huang H."/>
            <person name="Chen J."/>
        </authorList>
    </citation>
    <scope>NUCLEOTIDE SEQUENCE [LARGE SCALE GENOMIC DNA]</scope>
    <source>
        <strain evidence="1 2">PLS229</strain>
    </source>
</reference>
<dbReference type="EMBL" id="JDSQ01000006">
    <property type="protein sequence ID" value="EWS78617.1"/>
    <property type="molecule type" value="Genomic_DNA"/>
</dbReference>
<accession>Z9JLI6</accession>
<protein>
    <submittedName>
        <fullName evidence="1">Uncharacterized protein</fullName>
    </submittedName>
</protein>
<dbReference type="KEGG" id="xtw:AB672_01820"/>